<dbReference type="PATRIC" id="fig|1684.5.peg.203"/>
<reference evidence="4 5" key="1">
    <citation type="submission" date="2014-12" db="EMBL/GenBank/DDBJ databases">
        <title>Comparative genomics of the lactic acid bacteria isolated from the honey bee gut.</title>
        <authorList>
            <person name="Ellegaard K.M."/>
            <person name="Tamarit D."/>
            <person name="Javelind E."/>
            <person name="Olofsson T."/>
            <person name="Andersson S.G."/>
            <person name="Vasquez A."/>
        </authorList>
    </citation>
    <scope>NUCLEOTIDE SEQUENCE [LARGE SCALE GENOMIC DNA]</scope>
    <source>
        <strain evidence="4 5">Bin7</strain>
    </source>
</reference>
<feature type="domain" description="Glucose-6-phosphate dehydrogenase assembly protein OpcA C-terminal" evidence="3">
    <location>
        <begin position="195"/>
        <end position="324"/>
    </location>
</feature>
<feature type="region of interest" description="Disordered" evidence="1">
    <location>
        <begin position="73"/>
        <end position="99"/>
    </location>
</feature>
<proteinExistence type="predicted"/>
<name>A0A0F4L0A6_9BIFI</name>
<dbReference type="PANTHER" id="PTHR38658">
    <property type="entry name" value="OXPP CYCLE PROTEIN OPCA-RELATED"/>
    <property type="match status" value="1"/>
</dbReference>
<dbReference type="RefSeq" id="WP_045934956.1">
    <property type="nucleotide sequence ID" value="NZ_KQ033885.1"/>
</dbReference>
<evidence type="ECO:0000259" key="3">
    <source>
        <dbReference type="Pfam" id="PF20171"/>
    </source>
</evidence>
<dbReference type="Pfam" id="PF10128">
    <property type="entry name" value="OpcA_G6PD_assem"/>
    <property type="match status" value="1"/>
</dbReference>
<dbReference type="Pfam" id="PF20171">
    <property type="entry name" value="OpcA_G6PD_C"/>
    <property type="match status" value="1"/>
</dbReference>
<evidence type="ECO:0000313" key="4">
    <source>
        <dbReference type="EMBL" id="KJY52110.1"/>
    </source>
</evidence>
<sequence length="335" mass="36912">MIVRLNNTTTSAIAREIDELHVERGEAAQGRVLTLVIVTEQAHLETALETVNAASREHPCRVIAIVTNAEDHQAGQEADQRTAAAQSSEDCVSYKDTNHDGDRTLDAEIRFGSDAGAGEVVVLRPVAALLDHSDALVIPLLVPDAPLVVWWPTNPPLDPSQDPIGTMAASRITDAMEADDRQATFAGLLAHSRDQDVDLSWTRITIWRALLTSMVQQPPHLPIRSVRVTGQAHYLPLELLASWLALKLKVPVTVERDPKAQAVTGVYFERPDGIMSMERHHADQARINQPDQAPQTISMPLRTAVDCMSEELGRLDPDEVYQEVIHTGWGMVDHR</sequence>
<dbReference type="InterPro" id="IPR004555">
    <property type="entry name" value="G6PDH_assembly_OpcA"/>
</dbReference>
<feature type="domain" description="Glucose-6-phosphate dehydrogenase assembly protein OpcA N-terminal" evidence="2">
    <location>
        <begin position="52"/>
        <end position="186"/>
    </location>
</feature>
<dbReference type="Proteomes" id="UP000033567">
    <property type="component" value="Unassembled WGS sequence"/>
</dbReference>
<dbReference type="InterPro" id="IPR046801">
    <property type="entry name" value="OpcA_G6PD_N"/>
</dbReference>
<dbReference type="AlphaFoldDB" id="A0A0F4L0A6"/>
<comment type="caution">
    <text evidence="4">The sequence shown here is derived from an EMBL/GenBank/DDBJ whole genome shotgun (WGS) entry which is preliminary data.</text>
</comment>
<keyword evidence="5" id="KW-1185">Reference proteome</keyword>
<evidence type="ECO:0000256" key="1">
    <source>
        <dbReference type="SAM" id="MobiDB-lite"/>
    </source>
</evidence>
<accession>A0A0F4L0A6</accession>
<dbReference type="EMBL" id="JWMF01000003">
    <property type="protein sequence ID" value="KJY52110.1"/>
    <property type="molecule type" value="Genomic_DNA"/>
</dbReference>
<gene>
    <name evidence="4" type="ORF">JF70_01920</name>
</gene>
<evidence type="ECO:0000313" key="5">
    <source>
        <dbReference type="Proteomes" id="UP000033567"/>
    </source>
</evidence>
<dbReference type="PANTHER" id="PTHR38658:SF1">
    <property type="entry name" value="OXPP CYCLE PROTEIN OPCA-RELATED"/>
    <property type="match status" value="1"/>
</dbReference>
<organism evidence="4 5">
    <name type="scientific">Bifidobacterium mellis</name>
    <dbReference type="NCBI Taxonomy" id="1293823"/>
    <lineage>
        <taxon>Bacteria</taxon>
        <taxon>Bacillati</taxon>
        <taxon>Actinomycetota</taxon>
        <taxon>Actinomycetes</taxon>
        <taxon>Bifidobacteriales</taxon>
        <taxon>Bifidobacteriaceae</taxon>
        <taxon>Bifidobacterium</taxon>
    </lineage>
</organism>
<dbReference type="InterPro" id="IPR046802">
    <property type="entry name" value="OpcA_G6PD_C"/>
</dbReference>
<evidence type="ECO:0000259" key="2">
    <source>
        <dbReference type="Pfam" id="PF10128"/>
    </source>
</evidence>
<protein>
    <submittedName>
        <fullName evidence="4">Oxppcycle protein</fullName>
    </submittedName>
</protein>